<dbReference type="Pfam" id="PF00571">
    <property type="entry name" value="CBS"/>
    <property type="match status" value="2"/>
</dbReference>
<dbReference type="InterPro" id="IPR051257">
    <property type="entry name" value="Diverse_CBS-Domain"/>
</dbReference>
<evidence type="ECO:0000313" key="5">
    <source>
        <dbReference type="Proteomes" id="UP000754750"/>
    </source>
</evidence>
<dbReference type="PROSITE" id="PS51371">
    <property type="entry name" value="CBS"/>
    <property type="match status" value="2"/>
</dbReference>
<proteinExistence type="predicted"/>
<dbReference type="RefSeq" id="WP_027103950.1">
    <property type="nucleotide sequence ID" value="NZ_JBKWRC010000007.1"/>
</dbReference>
<reference evidence="4" key="1">
    <citation type="submission" date="2019-04" db="EMBL/GenBank/DDBJ databases">
        <title>Evolution of Biomass-Degrading Anaerobic Consortia Revealed by Metagenomics.</title>
        <authorList>
            <person name="Peng X."/>
        </authorList>
    </citation>
    <scope>NUCLEOTIDE SEQUENCE</scope>
    <source>
        <strain evidence="4">SIG551</strain>
    </source>
</reference>
<evidence type="ECO:0000259" key="3">
    <source>
        <dbReference type="PROSITE" id="PS51371"/>
    </source>
</evidence>
<name>A0A928Q4D5_9FIRM</name>
<dbReference type="InterPro" id="IPR000644">
    <property type="entry name" value="CBS_dom"/>
</dbReference>
<dbReference type="PANTHER" id="PTHR43080:SF2">
    <property type="entry name" value="CBS DOMAIN-CONTAINING PROTEIN"/>
    <property type="match status" value="1"/>
</dbReference>
<gene>
    <name evidence="4" type="ORF">E7512_09840</name>
</gene>
<dbReference type="SMART" id="SM00116">
    <property type="entry name" value="CBS"/>
    <property type="match status" value="2"/>
</dbReference>
<protein>
    <submittedName>
        <fullName evidence="4">CBS domain-containing protein</fullName>
    </submittedName>
</protein>
<keyword evidence="1 2" id="KW-0129">CBS domain</keyword>
<feature type="domain" description="CBS" evidence="3">
    <location>
        <begin position="7"/>
        <end position="63"/>
    </location>
</feature>
<dbReference type="AlphaFoldDB" id="A0A928Q4D5"/>
<evidence type="ECO:0000256" key="1">
    <source>
        <dbReference type="ARBA" id="ARBA00023122"/>
    </source>
</evidence>
<dbReference type="Gene3D" id="3.10.580.10">
    <property type="entry name" value="CBS-domain"/>
    <property type="match status" value="1"/>
</dbReference>
<dbReference type="CDD" id="cd04622">
    <property type="entry name" value="CBS_pair_HRP1_like"/>
    <property type="match status" value="1"/>
</dbReference>
<sequence length="142" mass="15300">MKVRNIMSKEVTKLNPDDSIERAAQLMKQHNIGSIPVCDQGKVVGIVTDRDIATRSAAKGQNVKQQKVCDIMSQNPVVGSPEMDVHEVAKLMSEKQIRRVPIVENNSLVGVVALGDISVQPALQDNAGEALKNISQSGAAQM</sequence>
<dbReference type="Proteomes" id="UP000754750">
    <property type="component" value="Unassembled WGS sequence"/>
</dbReference>
<organism evidence="4 5">
    <name type="scientific">Faecalispora sporosphaeroides</name>
    <dbReference type="NCBI Taxonomy" id="1549"/>
    <lineage>
        <taxon>Bacteria</taxon>
        <taxon>Bacillati</taxon>
        <taxon>Bacillota</taxon>
        <taxon>Clostridia</taxon>
        <taxon>Eubacteriales</taxon>
        <taxon>Oscillospiraceae</taxon>
        <taxon>Faecalispora</taxon>
    </lineage>
</organism>
<dbReference type="EMBL" id="SVNY01000004">
    <property type="protein sequence ID" value="MBE6833866.1"/>
    <property type="molecule type" value="Genomic_DNA"/>
</dbReference>
<dbReference type="PANTHER" id="PTHR43080">
    <property type="entry name" value="CBS DOMAIN-CONTAINING PROTEIN CBSX3, MITOCHONDRIAL"/>
    <property type="match status" value="1"/>
</dbReference>
<comment type="caution">
    <text evidence="4">The sequence shown here is derived from an EMBL/GenBank/DDBJ whole genome shotgun (WGS) entry which is preliminary data.</text>
</comment>
<dbReference type="SUPFAM" id="SSF54631">
    <property type="entry name" value="CBS-domain pair"/>
    <property type="match status" value="1"/>
</dbReference>
<accession>A0A928Q4D5</accession>
<feature type="domain" description="CBS" evidence="3">
    <location>
        <begin position="72"/>
        <end position="128"/>
    </location>
</feature>
<dbReference type="InterPro" id="IPR046342">
    <property type="entry name" value="CBS_dom_sf"/>
</dbReference>
<evidence type="ECO:0000256" key="2">
    <source>
        <dbReference type="PROSITE-ProRule" id="PRU00703"/>
    </source>
</evidence>
<evidence type="ECO:0000313" key="4">
    <source>
        <dbReference type="EMBL" id="MBE6833866.1"/>
    </source>
</evidence>